<dbReference type="Gene3D" id="2.30.180.10">
    <property type="entry name" value="FAS1 domain"/>
    <property type="match status" value="1"/>
</dbReference>
<feature type="domain" description="FAS1" evidence="9">
    <location>
        <begin position="50"/>
        <end position="132"/>
    </location>
</feature>
<dbReference type="InterPro" id="IPR036378">
    <property type="entry name" value="FAS1_dom_sf"/>
</dbReference>
<dbReference type="GO" id="GO:0098552">
    <property type="term" value="C:side of membrane"/>
    <property type="evidence" value="ECO:0007669"/>
    <property type="project" value="UniProtKB-KW"/>
</dbReference>
<dbReference type="PROSITE" id="PS50213">
    <property type="entry name" value="FAS1"/>
    <property type="match status" value="1"/>
</dbReference>
<evidence type="ECO:0000259" key="9">
    <source>
        <dbReference type="PROSITE" id="PS50213"/>
    </source>
</evidence>
<evidence type="ECO:0000256" key="5">
    <source>
        <dbReference type="ARBA" id="ARBA00022729"/>
    </source>
</evidence>
<evidence type="ECO:0000256" key="3">
    <source>
        <dbReference type="ARBA" id="ARBA00022475"/>
    </source>
</evidence>
<evidence type="ECO:0000256" key="6">
    <source>
        <dbReference type="ARBA" id="ARBA00023136"/>
    </source>
</evidence>
<dbReference type="InterPro" id="IPR000782">
    <property type="entry name" value="FAS1_domain"/>
</dbReference>
<dbReference type="GO" id="GO:0005886">
    <property type="term" value="C:plasma membrane"/>
    <property type="evidence" value="ECO:0007669"/>
    <property type="project" value="UniProtKB-SubCell"/>
</dbReference>
<evidence type="ECO:0000256" key="1">
    <source>
        <dbReference type="ARBA" id="ARBA00004609"/>
    </source>
</evidence>
<keyword evidence="8" id="KW-1133">Transmembrane helix</keyword>
<dbReference type="AlphaFoldDB" id="A0ABD1WSL4"/>
<keyword evidence="7" id="KW-0449">Lipoprotein</keyword>
<evidence type="ECO:0000256" key="7">
    <source>
        <dbReference type="ARBA" id="ARBA00023288"/>
    </source>
</evidence>
<organism evidence="10 11">
    <name type="scientific">Forsythia ovata</name>
    <dbReference type="NCBI Taxonomy" id="205694"/>
    <lineage>
        <taxon>Eukaryota</taxon>
        <taxon>Viridiplantae</taxon>
        <taxon>Streptophyta</taxon>
        <taxon>Embryophyta</taxon>
        <taxon>Tracheophyta</taxon>
        <taxon>Spermatophyta</taxon>
        <taxon>Magnoliopsida</taxon>
        <taxon>eudicotyledons</taxon>
        <taxon>Gunneridae</taxon>
        <taxon>Pentapetalae</taxon>
        <taxon>asterids</taxon>
        <taxon>lamiids</taxon>
        <taxon>Lamiales</taxon>
        <taxon>Oleaceae</taxon>
        <taxon>Forsythieae</taxon>
        <taxon>Forsythia</taxon>
    </lineage>
</organism>
<evidence type="ECO:0000313" key="10">
    <source>
        <dbReference type="EMBL" id="KAL2552654.1"/>
    </source>
</evidence>
<keyword evidence="3" id="KW-1003">Cell membrane</keyword>
<protein>
    <submittedName>
        <fullName evidence="10">Fasciclin-like arabinogalactan protein 4</fullName>
    </submittedName>
</protein>
<gene>
    <name evidence="10" type="ORF">Fot_06273</name>
</gene>
<reference evidence="11" key="1">
    <citation type="submission" date="2024-07" db="EMBL/GenBank/DDBJ databases">
        <title>Two chromosome-level genome assemblies of Korean endemic species Abeliophyllum distichum and Forsythia ovata (Oleaceae).</title>
        <authorList>
            <person name="Jang H."/>
        </authorList>
    </citation>
    <scope>NUCLEOTIDE SEQUENCE [LARGE SCALE GENOMIC DNA]</scope>
</reference>
<keyword evidence="6 8" id="KW-0472">Membrane</keyword>
<dbReference type="EMBL" id="JBFOLJ010000002">
    <property type="protein sequence ID" value="KAL2552654.1"/>
    <property type="molecule type" value="Genomic_DNA"/>
</dbReference>
<dbReference type="SUPFAM" id="SSF82153">
    <property type="entry name" value="FAS1 domain"/>
    <property type="match status" value="1"/>
</dbReference>
<sequence>MVTIHSPTSTATLLALIKTLSYNISIFSINSLLVLYNLDLMASETRPLLGLNITKALIDGHQFNVAASMLQAYGVVSEFKGDEDGVGITIFVPTDDTFTDLPSSVKLQSLSVESQFLYPLMGPLPYPARLPP</sequence>
<feature type="transmembrane region" description="Helical" evidence="8">
    <location>
        <begin position="20"/>
        <end position="38"/>
    </location>
</feature>
<evidence type="ECO:0000256" key="2">
    <source>
        <dbReference type="ARBA" id="ARBA00007843"/>
    </source>
</evidence>
<evidence type="ECO:0000256" key="8">
    <source>
        <dbReference type="SAM" id="Phobius"/>
    </source>
</evidence>
<dbReference type="Pfam" id="PF02469">
    <property type="entry name" value="Fasciclin"/>
    <property type="match status" value="1"/>
</dbReference>
<comment type="similarity">
    <text evidence="2">Belongs to the fasciclin-like AGP family.</text>
</comment>
<proteinExistence type="inferred from homology"/>
<name>A0ABD1WSL4_9LAMI</name>
<dbReference type="Proteomes" id="UP001604277">
    <property type="component" value="Unassembled WGS sequence"/>
</dbReference>
<evidence type="ECO:0000256" key="4">
    <source>
        <dbReference type="ARBA" id="ARBA00022622"/>
    </source>
</evidence>
<keyword evidence="11" id="KW-1185">Reference proteome</keyword>
<dbReference type="InterPro" id="IPR033254">
    <property type="entry name" value="Plant_FLA"/>
</dbReference>
<dbReference type="PANTHER" id="PTHR32382:SF0">
    <property type="entry name" value="FASCICLIN-LIKE ARABINOGALACTAN PROTEIN 4"/>
    <property type="match status" value="1"/>
</dbReference>
<evidence type="ECO:0000313" key="11">
    <source>
        <dbReference type="Proteomes" id="UP001604277"/>
    </source>
</evidence>
<comment type="subcellular location">
    <subcellularLocation>
        <location evidence="1">Cell membrane</location>
        <topology evidence="1">Lipid-anchor</topology>
        <topology evidence="1">GPI-anchor</topology>
    </subcellularLocation>
</comment>
<keyword evidence="4" id="KW-0336">GPI-anchor</keyword>
<dbReference type="PANTHER" id="PTHR32382">
    <property type="entry name" value="FASCICLIN-LIKE ARABINOGALACTAN PROTEIN"/>
    <property type="match status" value="1"/>
</dbReference>
<keyword evidence="8" id="KW-0812">Transmembrane</keyword>
<keyword evidence="4" id="KW-0325">Glycoprotein</keyword>
<keyword evidence="5" id="KW-0732">Signal</keyword>
<accession>A0ABD1WSL4</accession>
<comment type="caution">
    <text evidence="10">The sequence shown here is derived from an EMBL/GenBank/DDBJ whole genome shotgun (WGS) entry which is preliminary data.</text>
</comment>